<organism evidence="1">
    <name type="scientific">hydrothermal vent metagenome</name>
    <dbReference type="NCBI Taxonomy" id="652676"/>
    <lineage>
        <taxon>unclassified sequences</taxon>
        <taxon>metagenomes</taxon>
        <taxon>ecological metagenomes</taxon>
    </lineage>
</organism>
<gene>
    <name evidence="1" type="ORF">MNBD_ACTINO02-2916</name>
</gene>
<protein>
    <submittedName>
        <fullName evidence="1">Uncharacterized protein</fullName>
    </submittedName>
</protein>
<sequence length="73" mass="7881">MGSIYPTDVRAPDERCRRRRLAHGLRSCFPVGSETVPESARQIGLPASKDSTVRSIAFMIQPAAEPIASSNPA</sequence>
<accession>A0A3B0T1U4</accession>
<reference evidence="1" key="1">
    <citation type="submission" date="2018-06" db="EMBL/GenBank/DDBJ databases">
        <authorList>
            <person name="Zhirakovskaya E."/>
        </authorList>
    </citation>
    <scope>NUCLEOTIDE SEQUENCE</scope>
</reference>
<name>A0A3B0T1U4_9ZZZZ</name>
<evidence type="ECO:0000313" key="1">
    <source>
        <dbReference type="EMBL" id="VAW06319.1"/>
    </source>
</evidence>
<dbReference type="AlphaFoldDB" id="A0A3B0T1U4"/>
<dbReference type="EMBL" id="UOEK01000346">
    <property type="protein sequence ID" value="VAW06319.1"/>
    <property type="molecule type" value="Genomic_DNA"/>
</dbReference>
<proteinExistence type="predicted"/>